<gene>
    <name evidence="2" type="ORF">EO244_00645</name>
</gene>
<organism evidence="2 3">
    <name type="scientific">Ancylomarina salipaludis</name>
    <dbReference type="NCBI Taxonomy" id="2501299"/>
    <lineage>
        <taxon>Bacteria</taxon>
        <taxon>Pseudomonadati</taxon>
        <taxon>Bacteroidota</taxon>
        <taxon>Bacteroidia</taxon>
        <taxon>Marinilabiliales</taxon>
        <taxon>Marinifilaceae</taxon>
        <taxon>Ancylomarina</taxon>
    </lineage>
</organism>
<feature type="chain" id="PRO_5020682663" evidence="1">
    <location>
        <begin position="20"/>
        <end position="249"/>
    </location>
</feature>
<dbReference type="Proteomes" id="UP000289703">
    <property type="component" value="Unassembled WGS sequence"/>
</dbReference>
<evidence type="ECO:0000256" key="1">
    <source>
        <dbReference type="SAM" id="SignalP"/>
    </source>
</evidence>
<evidence type="ECO:0000313" key="2">
    <source>
        <dbReference type="EMBL" id="RXQ97429.1"/>
    </source>
</evidence>
<reference evidence="2 3" key="1">
    <citation type="submission" date="2019-01" db="EMBL/GenBank/DDBJ databases">
        <title>Ancylomarina salipaludis sp. nov., isolated from a salt marsh.</title>
        <authorList>
            <person name="Yoon J.-H."/>
        </authorList>
    </citation>
    <scope>NUCLEOTIDE SEQUENCE [LARGE SCALE GENOMIC DNA]</scope>
    <source>
        <strain evidence="2 3">SHSM-M15</strain>
    </source>
</reference>
<dbReference type="OrthoDB" id="703589at2"/>
<dbReference type="EMBL" id="SAXA01000001">
    <property type="protein sequence ID" value="RXQ97429.1"/>
    <property type="molecule type" value="Genomic_DNA"/>
</dbReference>
<protein>
    <submittedName>
        <fullName evidence="2">Uncharacterized protein</fullName>
    </submittedName>
</protein>
<dbReference type="PROSITE" id="PS51257">
    <property type="entry name" value="PROKAR_LIPOPROTEIN"/>
    <property type="match status" value="1"/>
</dbReference>
<evidence type="ECO:0000313" key="3">
    <source>
        <dbReference type="Proteomes" id="UP000289703"/>
    </source>
</evidence>
<dbReference type="AlphaFoldDB" id="A0A4Q1JPV2"/>
<name>A0A4Q1JPV2_9BACT</name>
<comment type="caution">
    <text evidence="2">The sequence shown here is derived from an EMBL/GenBank/DDBJ whole genome shotgun (WGS) entry which is preliminary data.</text>
</comment>
<proteinExistence type="predicted"/>
<dbReference type="RefSeq" id="WP_129251936.1">
    <property type="nucleotide sequence ID" value="NZ_SAXA01000001.1"/>
</dbReference>
<accession>A0A4Q1JPV2</accession>
<keyword evidence="1" id="KW-0732">Signal</keyword>
<feature type="signal peptide" evidence="1">
    <location>
        <begin position="1"/>
        <end position="19"/>
    </location>
</feature>
<sequence>MKKIKFLFVALLSVSIAFVSCQKDDSKNNRGQPGHIPGMGNAGGKLEVVAPFVLPDGISLVGEIRGSSENPGVGNSRPYAMDVKKLKSDYITTLGSGGQWLALDLIFSNATSVSKDVVIPAGCVFEAQQEGYQHGIALQDVRIHVLGNDQIQIKLYLYCINKGKEGSSTVVTYVIRGVSTSEWIMKLVEALEYKMIDVSEFTPEEMEEYNRITNAIQDILWGITNGYGVNDRDWDFINALRDKINDVSP</sequence>
<keyword evidence="3" id="KW-1185">Reference proteome</keyword>